<keyword evidence="3" id="KW-0547">Nucleotide-binding</keyword>
<feature type="coiled-coil region" evidence="6">
    <location>
        <begin position="10"/>
        <end position="143"/>
    </location>
</feature>
<organism evidence="8 9">
    <name type="scientific">Cirrhinus mrigala</name>
    <name type="common">Mrigala</name>
    <dbReference type="NCBI Taxonomy" id="683832"/>
    <lineage>
        <taxon>Eukaryota</taxon>
        <taxon>Metazoa</taxon>
        <taxon>Chordata</taxon>
        <taxon>Craniata</taxon>
        <taxon>Vertebrata</taxon>
        <taxon>Euteleostomi</taxon>
        <taxon>Actinopterygii</taxon>
        <taxon>Neopterygii</taxon>
        <taxon>Teleostei</taxon>
        <taxon>Ostariophysi</taxon>
        <taxon>Cypriniformes</taxon>
        <taxon>Cyprinidae</taxon>
        <taxon>Labeoninae</taxon>
        <taxon>Labeonini</taxon>
        <taxon>Cirrhinus</taxon>
    </lineage>
</organism>
<dbReference type="FunFam" id="1.20.1060.20:FF:000003">
    <property type="entry name" value="Structural maintenance of chromosomes 4"/>
    <property type="match status" value="1"/>
</dbReference>
<dbReference type="GO" id="GO:0005694">
    <property type="term" value="C:chromosome"/>
    <property type="evidence" value="ECO:0007669"/>
    <property type="project" value="UniProtKB-SubCell"/>
</dbReference>
<dbReference type="Gene3D" id="1.20.1060.20">
    <property type="match status" value="1"/>
</dbReference>
<keyword evidence="9" id="KW-1185">Reference proteome</keyword>
<keyword evidence="5" id="KW-0539">Nucleus</keyword>
<name>A0ABD0PHH6_CIRMR</name>
<accession>A0ABD0PHH6</accession>
<dbReference type="SUPFAM" id="SSF75553">
    <property type="entry name" value="Smc hinge domain"/>
    <property type="match status" value="1"/>
</dbReference>
<sequence length="319" mass="36033">SVPASSEKIITEASAQKEQLEKKKLVEEQKLAQVMESLKEETSGLQEDKEKKEQELLELSKAVNETRSRMDVAQSELDIYLSQHNTAVNQLNQGKNALQEAVDTLRERRAAIKDLNVKIPQCEEQLKKDEQELEQISEQDRQKRVQVGDMRQKVAEAKSSLSTNRSRNKVLDALMQQKRSGKIPGILGRLGDLGAIDEKYDIAISSSCGSLDNILVDTIDTAQKCVTFLKTQNIGVATFIGLDKMKVWQQSMGSISTPENIPRLFDMVRVKDESVRPAFYFALRDTLVAKDLEQATRVAFQKDKRWRVVTLQGQIIEQA</sequence>
<dbReference type="PANTHER" id="PTHR18937:SF172">
    <property type="entry name" value="STRUCTURAL MAINTENANCE OF CHROMOSOMES PROTEIN"/>
    <property type="match status" value="1"/>
</dbReference>
<protein>
    <recommendedName>
        <fullName evidence="7">SMC hinge domain-containing protein</fullName>
    </recommendedName>
</protein>
<proteinExistence type="predicted"/>
<evidence type="ECO:0000256" key="6">
    <source>
        <dbReference type="SAM" id="Coils"/>
    </source>
</evidence>
<feature type="non-terminal residue" evidence="8">
    <location>
        <position position="1"/>
    </location>
</feature>
<dbReference type="GO" id="GO:0005524">
    <property type="term" value="F:ATP binding"/>
    <property type="evidence" value="ECO:0007669"/>
    <property type="project" value="UniProtKB-KW"/>
</dbReference>
<comment type="subcellular location">
    <subcellularLocation>
        <location evidence="1">Chromosome</location>
    </subcellularLocation>
</comment>
<dbReference type="Pfam" id="PF06470">
    <property type="entry name" value="SMC_hinge"/>
    <property type="match status" value="1"/>
</dbReference>
<feature type="non-terminal residue" evidence="8">
    <location>
        <position position="319"/>
    </location>
</feature>
<dbReference type="SMART" id="SM00968">
    <property type="entry name" value="SMC_hinge"/>
    <property type="match status" value="1"/>
</dbReference>
<reference evidence="8 9" key="1">
    <citation type="submission" date="2024-05" db="EMBL/GenBank/DDBJ databases">
        <title>Genome sequencing and assembly of Indian major carp, Cirrhinus mrigala (Hamilton, 1822).</title>
        <authorList>
            <person name="Mohindra V."/>
            <person name="Chowdhury L.M."/>
            <person name="Lal K."/>
            <person name="Jena J.K."/>
        </authorList>
    </citation>
    <scope>NUCLEOTIDE SEQUENCE [LARGE SCALE GENOMIC DNA]</scope>
    <source>
        <strain evidence="8">CM1030</strain>
        <tissue evidence="8">Blood</tissue>
    </source>
</reference>
<evidence type="ECO:0000313" key="8">
    <source>
        <dbReference type="EMBL" id="KAL0173490.1"/>
    </source>
</evidence>
<feature type="domain" description="SMC hinge" evidence="7">
    <location>
        <begin position="184"/>
        <end position="299"/>
    </location>
</feature>
<keyword evidence="4" id="KW-0067">ATP-binding</keyword>
<comment type="caution">
    <text evidence="8">The sequence shown here is derived from an EMBL/GenBank/DDBJ whole genome shotgun (WGS) entry which is preliminary data.</text>
</comment>
<evidence type="ECO:0000256" key="4">
    <source>
        <dbReference type="ARBA" id="ARBA00022840"/>
    </source>
</evidence>
<gene>
    <name evidence="8" type="ORF">M9458_029458</name>
</gene>
<dbReference type="InterPro" id="IPR010935">
    <property type="entry name" value="SMC_hinge"/>
</dbReference>
<dbReference type="Proteomes" id="UP001529510">
    <property type="component" value="Unassembled WGS sequence"/>
</dbReference>
<evidence type="ECO:0000259" key="7">
    <source>
        <dbReference type="SMART" id="SM00968"/>
    </source>
</evidence>
<dbReference type="PANTHER" id="PTHR18937">
    <property type="entry name" value="STRUCTURAL MAINTENANCE OF CHROMOSOMES SMC FAMILY MEMBER"/>
    <property type="match status" value="1"/>
</dbReference>
<dbReference type="Gene3D" id="3.30.70.1620">
    <property type="match status" value="1"/>
</dbReference>
<keyword evidence="2" id="KW-0158">Chromosome</keyword>
<evidence type="ECO:0000256" key="1">
    <source>
        <dbReference type="ARBA" id="ARBA00004286"/>
    </source>
</evidence>
<dbReference type="AlphaFoldDB" id="A0ABD0PHH6"/>
<keyword evidence="6" id="KW-0175">Coiled coil</keyword>
<evidence type="ECO:0000256" key="5">
    <source>
        <dbReference type="ARBA" id="ARBA00023242"/>
    </source>
</evidence>
<evidence type="ECO:0000313" key="9">
    <source>
        <dbReference type="Proteomes" id="UP001529510"/>
    </source>
</evidence>
<dbReference type="EMBL" id="JAMKFB020000015">
    <property type="protein sequence ID" value="KAL0173490.1"/>
    <property type="molecule type" value="Genomic_DNA"/>
</dbReference>
<dbReference type="InterPro" id="IPR036277">
    <property type="entry name" value="SMC_hinge_sf"/>
</dbReference>
<dbReference type="FunFam" id="3.30.70.1620:FF:000003">
    <property type="entry name" value="Structural maintenance of chromosomes 4"/>
    <property type="match status" value="1"/>
</dbReference>
<dbReference type="GO" id="GO:0030261">
    <property type="term" value="P:chromosome condensation"/>
    <property type="evidence" value="ECO:0007669"/>
    <property type="project" value="UniProtKB-KW"/>
</dbReference>
<evidence type="ECO:0000256" key="2">
    <source>
        <dbReference type="ARBA" id="ARBA00022454"/>
    </source>
</evidence>
<evidence type="ECO:0000256" key="3">
    <source>
        <dbReference type="ARBA" id="ARBA00022741"/>
    </source>
</evidence>